<proteinExistence type="predicted"/>
<evidence type="ECO:0000313" key="2">
    <source>
        <dbReference type="Proteomes" id="UP000886501"/>
    </source>
</evidence>
<reference evidence="1" key="1">
    <citation type="submission" date="2019-10" db="EMBL/GenBank/DDBJ databases">
        <authorList>
            <consortium name="DOE Joint Genome Institute"/>
            <person name="Kuo A."/>
            <person name="Miyauchi S."/>
            <person name="Kiss E."/>
            <person name="Drula E."/>
            <person name="Kohler A."/>
            <person name="Sanchez-Garcia M."/>
            <person name="Andreopoulos B."/>
            <person name="Barry K.W."/>
            <person name="Bonito G."/>
            <person name="Buee M."/>
            <person name="Carver A."/>
            <person name="Chen C."/>
            <person name="Cichocki N."/>
            <person name="Clum A."/>
            <person name="Culley D."/>
            <person name="Crous P.W."/>
            <person name="Fauchery L."/>
            <person name="Girlanda M."/>
            <person name="Hayes R."/>
            <person name="Keri Z."/>
            <person name="Labutti K."/>
            <person name="Lipzen A."/>
            <person name="Lombard V."/>
            <person name="Magnuson J."/>
            <person name="Maillard F."/>
            <person name="Morin E."/>
            <person name="Murat C."/>
            <person name="Nolan M."/>
            <person name="Ohm R."/>
            <person name="Pangilinan J."/>
            <person name="Pereira M."/>
            <person name="Perotto S."/>
            <person name="Peter M."/>
            <person name="Riley R."/>
            <person name="Sitrit Y."/>
            <person name="Stielow B."/>
            <person name="Szollosi G."/>
            <person name="Zifcakova L."/>
            <person name="Stursova M."/>
            <person name="Spatafora J.W."/>
            <person name="Tedersoo L."/>
            <person name="Vaario L.-M."/>
            <person name="Yamada A."/>
            <person name="Yan M."/>
            <person name="Wang P."/>
            <person name="Xu J."/>
            <person name="Bruns T."/>
            <person name="Baldrian P."/>
            <person name="Vilgalys R."/>
            <person name="Henrissat B."/>
            <person name="Grigoriev I.V."/>
            <person name="Hibbett D."/>
            <person name="Nagy L.G."/>
            <person name="Martin F.M."/>
        </authorList>
    </citation>
    <scope>NUCLEOTIDE SEQUENCE</scope>
    <source>
        <strain evidence="1">P2</strain>
    </source>
</reference>
<organism evidence="1 2">
    <name type="scientific">Thelephora ganbajun</name>
    <name type="common">Ganba fungus</name>
    <dbReference type="NCBI Taxonomy" id="370292"/>
    <lineage>
        <taxon>Eukaryota</taxon>
        <taxon>Fungi</taxon>
        <taxon>Dikarya</taxon>
        <taxon>Basidiomycota</taxon>
        <taxon>Agaricomycotina</taxon>
        <taxon>Agaricomycetes</taxon>
        <taxon>Thelephorales</taxon>
        <taxon>Thelephoraceae</taxon>
        <taxon>Thelephora</taxon>
    </lineage>
</organism>
<reference evidence="1" key="2">
    <citation type="journal article" date="2020" name="Nat. Commun.">
        <title>Large-scale genome sequencing of mycorrhizal fungi provides insights into the early evolution of symbiotic traits.</title>
        <authorList>
            <person name="Miyauchi S."/>
            <person name="Kiss E."/>
            <person name="Kuo A."/>
            <person name="Drula E."/>
            <person name="Kohler A."/>
            <person name="Sanchez-Garcia M."/>
            <person name="Morin E."/>
            <person name="Andreopoulos B."/>
            <person name="Barry K.W."/>
            <person name="Bonito G."/>
            <person name="Buee M."/>
            <person name="Carver A."/>
            <person name="Chen C."/>
            <person name="Cichocki N."/>
            <person name="Clum A."/>
            <person name="Culley D."/>
            <person name="Crous P.W."/>
            <person name="Fauchery L."/>
            <person name="Girlanda M."/>
            <person name="Hayes R.D."/>
            <person name="Keri Z."/>
            <person name="LaButti K."/>
            <person name="Lipzen A."/>
            <person name="Lombard V."/>
            <person name="Magnuson J."/>
            <person name="Maillard F."/>
            <person name="Murat C."/>
            <person name="Nolan M."/>
            <person name="Ohm R.A."/>
            <person name="Pangilinan J."/>
            <person name="Pereira M.F."/>
            <person name="Perotto S."/>
            <person name="Peter M."/>
            <person name="Pfister S."/>
            <person name="Riley R."/>
            <person name="Sitrit Y."/>
            <person name="Stielow J.B."/>
            <person name="Szollosi G."/>
            <person name="Zifcakova L."/>
            <person name="Stursova M."/>
            <person name="Spatafora J.W."/>
            <person name="Tedersoo L."/>
            <person name="Vaario L.M."/>
            <person name="Yamada A."/>
            <person name="Yan M."/>
            <person name="Wang P."/>
            <person name="Xu J."/>
            <person name="Bruns T."/>
            <person name="Baldrian P."/>
            <person name="Vilgalys R."/>
            <person name="Dunand C."/>
            <person name="Henrissat B."/>
            <person name="Grigoriev I.V."/>
            <person name="Hibbett D."/>
            <person name="Nagy L.G."/>
            <person name="Martin F.M."/>
        </authorList>
    </citation>
    <scope>NUCLEOTIDE SEQUENCE</scope>
    <source>
        <strain evidence="1">P2</strain>
    </source>
</reference>
<protein>
    <submittedName>
        <fullName evidence="1">Uncharacterized protein</fullName>
    </submittedName>
</protein>
<name>A0ACB6ZKF0_THEGA</name>
<gene>
    <name evidence="1" type="ORF">BDM02DRAFT_3186020</name>
</gene>
<dbReference type="Proteomes" id="UP000886501">
    <property type="component" value="Unassembled WGS sequence"/>
</dbReference>
<dbReference type="EMBL" id="MU117993">
    <property type="protein sequence ID" value="KAF9649808.1"/>
    <property type="molecule type" value="Genomic_DNA"/>
</dbReference>
<keyword evidence="2" id="KW-1185">Reference proteome</keyword>
<sequence>MFLKRRLTESGGTSGSSSDQSWSKKRRVADAAKILLDIVKDSAGWFPPLKSALGGVTALIERYEQLEDVKVKDLKLQLDRFKRNITTIPVDGDPKETGRRQELTRYAHRLLTTPTLVNDLRRALEEIEERSQEFLAKGAVTWSTDREGDSREVAKLVEQLQEAVTHYQISQQQAIYDQITNLTSSLDTVLRLHEKSPTVKNKLDFAMARLDRLWSEEDNDGGPWNENEHEHRAKLFDTLRLIGDYGNVLCDRIIAQGYKECQDDVQAASAMANDIRDAVTDYQTAQQRTIYDLSCRLIDAGSVLPSYPLN</sequence>
<comment type="caution">
    <text evidence="1">The sequence shown here is derived from an EMBL/GenBank/DDBJ whole genome shotgun (WGS) entry which is preliminary data.</text>
</comment>
<evidence type="ECO:0000313" key="1">
    <source>
        <dbReference type="EMBL" id="KAF9649808.1"/>
    </source>
</evidence>
<accession>A0ACB6ZKF0</accession>